<dbReference type="InterPro" id="IPR050321">
    <property type="entry name" value="Glycosyltr_2/OpgH_subfam"/>
</dbReference>
<evidence type="ECO:0000313" key="14">
    <source>
        <dbReference type="Proteomes" id="UP000433050"/>
    </source>
</evidence>
<evidence type="ECO:0000256" key="5">
    <source>
        <dbReference type="ARBA" id="ARBA00022842"/>
    </source>
</evidence>
<evidence type="ECO:0000256" key="9">
    <source>
        <dbReference type="ARBA" id="ARBA00066964"/>
    </source>
</evidence>
<gene>
    <name evidence="13" type="ORF">STARVERO_01397</name>
</gene>
<evidence type="ECO:0000256" key="4">
    <source>
        <dbReference type="ARBA" id="ARBA00022692"/>
    </source>
</evidence>
<dbReference type="GO" id="GO:0005886">
    <property type="term" value="C:plasma membrane"/>
    <property type="evidence" value="ECO:0007669"/>
    <property type="project" value="TreeGrafter"/>
</dbReference>
<feature type="transmembrane region" description="Helical" evidence="12">
    <location>
        <begin position="823"/>
        <end position="843"/>
    </location>
</feature>
<feature type="transmembrane region" description="Helical" evidence="12">
    <location>
        <begin position="714"/>
        <end position="734"/>
    </location>
</feature>
<keyword evidence="3" id="KW-0808">Transferase</keyword>
<feature type="transmembrane region" description="Helical" evidence="12">
    <location>
        <begin position="676"/>
        <end position="702"/>
    </location>
</feature>
<keyword evidence="14" id="KW-1185">Reference proteome</keyword>
<dbReference type="SUPFAM" id="SSF53448">
    <property type="entry name" value="Nucleotide-diphospho-sugar transferases"/>
    <property type="match status" value="1"/>
</dbReference>
<keyword evidence="4 12" id="KW-0812">Transmembrane</keyword>
<dbReference type="Proteomes" id="UP000433050">
    <property type="component" value="Unassembled WGS sequence"/>
</dbReference>
<feature type="transmembrane region" description="Helical" evidence="12">
    <location>
        <begin position="338"/>
        <end position="360"/>
    </location>
</feature>
<dbReference type="PANTHER" id="PTHR43867:SF4">
    <property type="entry name" value="BETA-(1-3)-GLUCOSYL TRANSFERASE"/>
    <property type="match status" value="1"/>
</dbReference>
<name>A0A5S9NNY1_9HYPH</name>
<feature type="transmembrane region" description="Helical" evidence="12">
    <location>
        <begin position="792"/>
        <end position="811"/>
    </location>
</feature>
<keyword evidence="5" id="KW-0460">Magnesium</keyword>
<dbReference type="InterPro" id="IPR029044">
    <property type="entry name" value="Nucleotide-diphossugar_trans"/>
</dbReference>
<keyword evidence="7 12" id="KW-0472">Membrane</keyword>
<dbReference type="EMBL" id="CACSAS010000001">
    <property type="protein sequence ID" value="CAA0092046.1"/>
    <property type="molecule type" value="Genomic_DNA"/>
</dbReference>
<dbReference type="SUPFAM" id="SSF51445">
    <property type="entry name" value="(Trans)glycosidases"/>
    <property type="match status" value="1"/>
</dbReference>
<evidence type="ECO:0000256" key="1">
    <source>
        <dbReference type="ARBA" id="ARBA00004141"/>
    </source>
</evidence>
<feature type="transmembrane region" description="Helical" evidence="12">
    <location>
        <begin position="372"/>
        <end position="390"/>
    </location>
</feature>
<evidence type="ECO:0000256" key="3">
    <source>
        <dbReference type="ARBA" id="ARBA00022679"/>
    </source>
</evidence>
<evidence type="ECO:0000256" key="12">
    <source>
        <dbReference type="SAM" id="Phobius"/>
    </source>
</evidence>
<dbReference type="Pfam" id="PF13641">
    <property type="entry name" value="Glyco_tranf_2_3"/>
    <property type="match status" value="1"/>
</dbReference>
<organism evidence="13 14">
    <name type="scientific">Starkeya nomas</name>
    <dbReference type="NCBI Taxonomy" id="2666134"/>
    <lineage>
        <taxon>Bacteria</taxon>
        <taxon>Pseudomonadati</taxon>
        <taxon>Pseudomonadota</taxon>
        <taxon>Alphaproteobacteria</taxon>
        <taxon>Hyphomicrobiales</taxon>
        <taxon>Xanthobacteraceae</taxon>
        <taxon>Starkeya</taxon>
    </lineage>
</organism>
<dbReference type="EC" id="2.4.1.336" evidence="9"/>
<evidence type="ECO:0000256" key="7">
    <source>
        <dbReference type="ARBA" id="ARBA00023136"/>
    </source>
</evidence>
<keyword evidence="2" id="KW-0328">Glycosyltransferase</keyword>
<feature type="transmembrane region" description="Helical" evidence="12">
    <location>
        <begin position="309"/>
        <end position="331"/>
    </location>
</feature>
<evidence type="ECO:0000256" key="2">
    <source>
        <dbReference type="ARBA" id="ARBA00022676"/>
    </source>
</evidence>
<dbReference type="Gene3D" id="3.90.550.10">
    <property type="entry name" value="Spore Coat Polysaccharide Biosynthesis Protein SpsA, Chain A"/>
    <property type="match status" value="1"/>
</dbReference>
<evidence type="ECO:0000313" key="13">
    <source>
        <dbReference type="EMBL" id="CAA0092046.1"/>
    </source>
</evidence>
<evidence type="ECO:0000256" key="11">
    <source>
        <dbReference type="ARBA" id="ARBA00078564"/>
    </source>
</evidence>
<feature type="transmembrane region" description="Helical" evidence="12">
    <location>
        <begin position="746"/>
        <end position="764"/>
    </location>
</feature>
<dbReference type="FunFam" id="3.90.550.10:FF:000164">
    <property type="entry name" value="Beta-(1-3)-glucosyl transferase"/>
    <property type="match status" value="1"/>
</dbReference>
<dbReference type="RefSeq" id="WP_244616636.1">
    <property type="nucleotide sequence ID" value="NZ_CACSAS010000001.1"/>
</dbReference>
<dbReference type="InterPro" id="IPR017853">
    <property type="entry name" value="GH"/>
</dbReference>
<keyword evidence="6 12" id="KW-1133">Transmembrane helix</keyword>
<sequence>MRPAVRVAAAAVAVVTCVHAFVWFALRDEVTAPAVPDRFQSMSFAPYGRDANPDKGQATTEAQIRSDIDAVAPYTRAVRTYASTGNLELVAKLAGEKGLKTTVGAWIDTDEKRNEREIANALDAARKNPNVVGIVVGNESILRAEKTPEELVEIIRKVKSQTNVPVTTGETWDVWLDHPELVSAVDYIAAHILPYWEGVPADQVVERSIGIYERLRAAYPGKRIVIAEFGWPSAGYNRDAAVPGEMEQAQVIRSFASRADALGIEYNLIEAFDAPWKSFEGSVGQYWGVLDADRAVKFPLTGPITPSTYTATAAIALLLGIAFSLPVFRFARLTMTQAVVMAGAASLVGAWIATVTDYWLTHYVVGGNKVTFIISLVLLVPLVIVMLYRVEELATIAFGRTPRRLLRNHAAATPARMPKVSIHIPAYKEPPEMLKQTLDGVARLNWPNFECLVIINNTPDPAFWEPIEAYCRELGDRFKFINLPKVAGFKAGALRAAMLQTAPDAEIIGIIDADYVVDPNWLSDLVPTFEDPTVGIVQAPQDHRDANRSLLHEAMNTEYAGFFDIGMVQRNEHDAIVVHGTMCLMRRAAMVEAGDWSSDTICEDTDLGLAIVERGWKSHYTNTRYGWGLLPDDFASFKKQRHRWAYGGMQIIKKHWRRMLPNGGTRLTSAQRREFAIGWVSWLGSESVGALMAILSLLWVPFVLGLGIAVPQRILTVPIVFCFGIYILHFCALYRLRVATTPVRMIGAAFAAMAVQFTVAKAVYDSFRYKDLAFARTAKGSWLADAARAFPALPEAVIGAGLMLSAIGLRLTNWHAVVEIDLFAFALAIQSLPFLAAAGIGWLEGSNLNSFATWTALRARALALLPGRSAQPEAIPEKVRS</sequence>
<evidence type="ECO:0000256" key="8">
    <source>
        <dbReference type="ARBA" id="ARBA00053004"/>
    </source>
</evidence>
<evidence type="ECO:0000256" key="10">
    <source>
        <dbReference type="ARBA" id="ARBA00068721"/>
    </source>
</evidence>
<dbReference type="AlphaFoldDB" id="A0A5S9NNY1"/>
<dbReference type="Gene3D" id="3.20.20.80">
    <property type="entry name" value="Glycosidases"/>
    <property type="match status" value="1"/>
</dbReference>
<accession>A0A5S9NNY1</accession>
<comment type="catalytic activity">
    <reaction evidence="8">
        <text>a 1,2-diacyl-sn-glycerol + UDP-alpha-D-glucose = a 1,2-diacyl-3-O-(beta-D-glucopyranosyl)-sn-glycerol + UDP + H(+)</text>
        <dbReference type="Rhea" id="RHEA:17285"/>
        <dbReference type="ChEBI" id="CHEBI:15378"/>
        <dbReference type="ChEBI" id="CHEBI:17815"/>
        <dbReference type="ChEBI" id="CHEBI:58223"/>
        <dbReference type="ChEBI" id="CHEBI:58885"/>
        <dbReference type="ChEBI" id="CHEBI:75799"/>
        <dbReference type="EC" id="2.4.1.336"/>
    </reaction>
</comment>
<dbReference type="PANTHER" id="PTHR43867">
    <property type="entry name" value="CELLULOSE SYNTHASE CATALYTIC SUBUNIT A [UDP-FORMING]"/>
    <property type="match status" value="1"/>
</dbReference>
<reference evidence="13 14" key="1">
    <citation type="submission" date="2019-12" db="EMBL/GenBank/DDBJ databases">
        <authorList>
            <person name="Reyes-Prieto M."/>
        </authorList>
    </citation>
    <scope>NUCLEOTIDE SEQUENCE [LARGE SCALE GENOMIC DNA]</scope>
    <source>
        <strain evidence="13">HF14-78462</strain>
    </source>
</reference>
<evidence type="ECO:0000256" key="6">
    <source>
        <dbReference type="ARBA" id="ARBA00022989"/>
    </source>
</evidence>
<proteinExistence type="predicted"/>
<protein>
    <recommendedName>
        <fullName evidence="10">Beta-monoglucosyldiacylglycerol synthase</fullName>
        <ecNumber evidence="9">2.4.1.336</ecNumber>
    </recommendedName>
    <alternativeName>
        <fullName evidence="11">UDP-glucose:1,2-diacylglycerol 3-beta-D-glucosyltransferase</fullName>
    </alternativeName>
</protein>
<dbReference type="GO" id="GO:0016758">
    <property type="term" value="F:hexosyltransferase activity"/>
    <property type="evidence" value="ECO:0007669"/>
    <property type="project" value="TreeGrafter"/>
</dbReference>
<comment type="subcellular location">
    <subcellularLocation>
        <location evidence="1">Membrane</location>
        <topology evidence="1">Multi-pass membrane protein</topology>
    </subcellularLocation>
</comment>